<dbReference type="GO" id="GO:1901701">
    <property type="term" value="P:cellular response to oxygen-containing compound"/>
    <property type="evidence" value="ECO:0007669"/>
    <property type="project" value="UniProtKB-ARBA"/>
</dbReference>
<evidence type="ECO:0000313" key="24">
    <source>
        <dbReference type="Ensembl" id="ENSVKKP00000013479.1"/>
    </source>
</evidence>
<dbReference type="FunFam" id="2.40.10.10:FF:000003">
    <property type="entry name" value="Transmembrane serine protease 3"/>
    <property type="match status" value="1"/>
</dbReference>
<feature type="disulfide bond" evidence="17">
    <location>
        <begin position="433"/>
        <end position="502"/>
    </location>
</feature>
<evidence type="ECO:0000313" key="25">
    <source>
        <dbReference type="Proteomes" id="UP000694545"/>
    </source>
</evidence>
<dbReference type="InterPro" id="IPR000083">
    <property type="entry name" value="Fibronectin_type1"/>
</dbReference>
<feature type="compositionally biased region" description="Basic residues" evidence="20">
    <location>
        <begin position="1"/>
        <end position="10"/>
    </location>
</feature>
<dbReference type="SUPFAM" id="SSF50494">
    <property type="entry name" value="Trypsin-like serine proteases"/>
    <property type="match status" value="1"/>
</dbReference>
<evidence type="ECO:0000256" key="7">
    <source>
        <dbReference type="ARBA" id="ARBA00022670"/>
    </source>
</evidence>
<dbReference type="CDD" id="cd00190">
    <property type="entry name" value="Tryp_SPc"/>
    <property type="match status" value="1"/>
</dbReference>
<feature type="disulfide bond" evidence="17 18">
    <location>
        <begin position="106"/>
        <end position="115"/>
    </location>
</feature>
<evidence type="ECO:0000256" key="14">
    <source>
        <dbReference type="PIRNR" id="PIRNR001145"/>
    </source>
</evidence>
<dbReference type="SUPFAM" id="SSF57603">
    <property type="entry name" value="FnI-like domain"/>
    <property type="match status" value="1"/>
</dbReference>
<dbReference type="GO" id="GO:0035821">
    <property type="term" value="P:modulation of process of another organism"/>
    <property type="evidence" value="ECO:0007669"/>
    <property type="project" value="UniProtKB-ARBA"/>
</dbReference>
<feature type="site" description="Important for binding to LRP1" evidence="16">
    <location>
        <position position="97"/>
    </location>
</feature>
<feature type="disulfide bond" evidence="17">
    <location>
        <begin position="81"/>
        <end position="92"/>
    </location>
</feature>
<keyword evidence="7 14" id="KW-0645">Protease</keyword>
<dbReference type="PROSITE" id="PS50240">
    <property type="entry name" value="TRYPSIN_DOM"/>
    <property type="match status" value="1"/>
</dbReference>
<proteinExistence type="inferred from homology"/>
<reference evidence="24" key="1">
    <citation type="submission" date="2025-08" db="UniProtKB">
        <authorList>
            <consortium name="Ensembl"/>
        </authorList>
    </citation>
    <scope>IDENTIFICATION</scope>
</reference>
<protein>
    <recommendedName>
        <fullName evidence="14">Plasminogen activator</fullName>
        <ecNumber evidence="14">3.4.21.68</ecNumber>
    </recommendedName>
</protein>
<evidence type="ECO:0000256" key="11">
    <source>
        <dbReference type="ARBA" id="ARBA00023157"/>
    </source>
</evidence>
<feature type="disulfide bond" evidence="17">
    <location>
        <begin position="211"/>
        <end position="292"/>
    </location>
</feature>
<dbReference type="GO" id="GO:0031639">
    <property type="term" value="P:plasminogen activation"/>
    <property type="evidence" value="ECO:0007669"/>
    <property type="project" value="InterPro"/>
</dbReference>
<evidence type="ECO:0000256" key="4">
    <source>
        <dbReference type="ARBA" id="ARBA00022525"/>
    </source>
</evidence>
<dbReference type="PANTHER" id="PTHR24264:SF42">
    <property type="entry name" value="TISSUE-TYPE PLASMINOGEN ACTIVATOR"/>
    <property type="match status" value="1"/>
</dbReference>
<dbReference type="GO" id="GO:0004252">
    <property type="term" value="F:serine-type endopeptidase activity"/>
    <property type="evidence" value="ECO:0007669"/>
    <property type="project" value="UniProtKB-UniRule"/>
</dbReference>
<dbReference type="SMART" id="SM00130">
    <property type="entry name" value="KR"/>
    <property type="match status" value="2"/>
</dbReference>
<dbReference type="PRINTS" id="PR00018">
    <property type="entry name" value="KRINGLE"/>
</dbReference>
<dbReference type="PIRSF" id="PIRSF001145">
    <property type="entry name" value="Tissue_plasm_act"/>
    <property type="match status" value="1"/>
</dbReference>
<keyword evidence="8" id="KW-0732">Signal</keyword>
<feature type="domain" description="Kringle" evidence="22">
    <location>
        <begin position="122"/>
        <end position="204"/>
    </location>
</feature>
<dbReference type="InterPro" id="IPR000001">
    <property type="entry name" value="Kringle"/>
</dbReference>
<dbReference type="Gene3D" id="2.10.70.10">
    <property type="entry name" value="Complement Module, domain 1"/>
    <property type="match status" value="1"/>
</dbReference>
<evidence type="ECO:0000259" key="21">
    <source>
        <dbReference type="PROSITE" id="PS50026"/>
    </source>
</evidence>
<feature type="disulfide bond" evidence="17">
    <location>
        <begin position="64"/>
        <end position="73"/>
    </location>
</feature>
<dbReference type="PROSITE" id="PS50026">
    <property type="entry name" value="EGF_3"/>
    <property type="match status" value="1"/>
</dbReference>
<organism evidence="24 25">
    <name type="scientific">Varanus komodoensis</name>
    <name type="common">Komodo dragon</name>
    <dbReference type="NCBI Taxonomy" id="61221"/>
    <lineage>
        <taxon>Eukaryota</taxon>
        <taxon>Metazoa</taxon>
        <taxon>Chordata</taxon>
        <taxon>Craniata</taxon>
        <taxon>Vertebrata</taxon>
        <taxon>Euteleostomi</taxon>
        <taxon>Lepidosauria</taxon>
        <taxon>Squamata</taxon>
        <taxon>Bifurcata</taxon>
        <taxon>Unidentata</taxon>
        <taxon>Episquamata</taxon>
        <taxon>Toxicofera</taxon>
        <taxon>Anguimorpha</taxon>
        <taxon>Paleoanguimorpha</taxon>
        <taxon>Varanoidea</taxon>
        <taxon>Varanidae</taxon>
        <taxon>Varanus</taxon>
    </lineage>
</organism>
<feature type="disulfide bond" evidence="17">
    <location>
        <begin position="263"/>
        <end position="287"/>
    </location>
</feature>
<dbReference type="InterPro" id="IPR018056">
    <property type="entry name" value="Kringle_CS"/>
</dbReference>
<feature type="region of interest" description="Disordered" evidence="20">
    <location>
        <begin position="1"/>
        <end position="20"/>
    </location>
</feature>
<dbReference type="FunFam" id="2.40.20.10:FF:000001">
    <property type="entry name" value="Urokinase-type plasminogen activator"/>
    <property type="match status" value="2"/>
</dbReference>
<evidence type="ECO:0000256" key="1">
    <source>
        <dbReference type="ARBA" id="ARBA00001538"/>
    </source>
</evidence>
<dbReference type="InterPro" id="IPR050127">
    <property type="entry name" value="Serine_Proteases_S1"/>
</dbReference>
<dbReference type="Gene3D" id="2.40.10.10">
    <property type="entry name" value="Trypsin-like serine proteases"/>
    <property type="match status" value="2"/>
</dbReference>
<evidence type="ECO:0000256" key="13">
    <source>
        <dbReference type="ARBA" id="ARBA00023202"/>
    </source>
</evidence>
<dbReference type="InterPro" id="IPR013806">
    <property type="entry name" value="Kringle-like"/>
</dbReference>
<evidence type="ECO:0000256" key="12">
    <source>
        <dbReference type="ARBA" id="ARBA00023180"/>
    </source>
</evidence>
<dbReference type="SMART" id="SM00020">
    <property type="entry name" value="Tryp_SPc"/>
    <property type="match status" value="1"/>
</dbReference>
<comment type="subcellular location">
    <subcellularLocation>
        <location evidence="2 14">Secreted</location>
    </subcellularLocation>
</comment>
<dbReference type="InterPro" id="IPR000742">
    <property type="entry name" value="EGF"/>
</dbReference>
<dbReference type="GO" id="GO:0033993">
    <property type="term" value="P:response to lipid"/>
    <property type="evidence" value="ECO:0007669"/>
    <property type="project" value="UniProtKB-ARBA"/>
</dbReference>
<evidence type="ECO:0000256" key="20">
    <source>
        <dbReference type="SAM" id="MobiDB-lite"/>
    </source>
</evidence>
<keyword evidence="13 14" id="KW-0617">Plasminogen activation</keyword>
<feature type="domain" description="EGF-like" evidence="21">
    <location>
        <begin position="77"/>
        <end position="116"/>
    </location>
</feature>
<feature type="site" description="Important for single-chain activity" evidence="16">
    <location>
        <position position="495"/>
    </location>
</feature>
<evidence type="ECO:0000256" key="6">
    <source>
        <dbReference type="ARBA" id="ARBA00022572"/>
    </source>
</evidence>
<keyword evidence="6 19" id="KW-0420">Kringle</keyword>
<feature type="region of interest" description="Important for binding to annexin A2" evidence="16">
    <location>
        <begin position="39"/>
        <end position="49"/>
    </location>
</feature>
<keyword evidence="10 14" id="KW-0720">Serine protease</keyword>
<keyword evidence="4 14" id="KW-0964">Secreted</keyword>
<dbReference type="Proteomes" id="UP000694545">
    <property type="component" value="Unplaced"/>
</dbReference>
<evidence type="ECO:0000259" key="22">
    <source>
        <dbReference type="PROSITE" id="PS50070"/>
    </source>
</evidence>
<evidence type="ECO:0000256" key="2">
    <source>
        <dbReference type="ARBA" id="ARBA00004613"/>
    </source>
</evidence>
<comment type="caution">
    <text evidence="18">Lacks conserved residue(s) required for the propagation of feature annotation.</text>
</comment>
<dbReference type="PROSITE" id="PS00021">
    <property type="entry name" value="KRINGLE_1"/>
    <property type="match status" value="2"/>
</dbReference>
<feature type="disulfide bond" evidence="17">
    <location>
        <begin position="175"/>
        <end position="199"/>
    </location>
</feature>
<dbReference type="SMART" id="SM00058">
    <property type="entry name" value="FN1"/>
    <property type="match status" value="1"/>
</dbReference>
<feature type="active site" description="Charge relay system" evidence="15">
    <location>
        <position position="351"/>
    </location>
</feature>
<dbReference type="Pfam" id="PF00051">
    <property type="entry name" value="Kringle"/>
    <property type="match status" value="2"/>
</dbReference>
<comment type="catalytic activity">
    <reaction evidence="1 14">
        <text>Specific cleavage of Arg-|-Val bond in plasminogen to form plasmin.</text>
        <dbReference type="EC" id="3.4.21.68"/>
    </reaction>
</comment>
<dbReference type="Ensembl" id="ENSVKKT00000013804.1">
    <property type="protein sequence ID" value="ENSVKKP00000013479.1"/>
    <property type="gene ID" value="ENSVKKG00000009302.1"/>
</dbReference>
<dbReference type="PROSITE" id="PS00134">
    <property type="entry name" value="TRYPSIN_HIS"/>
    <property type="match status" value="1"/>
</dbReference>
<evidence type="ECO:0000256" key="18">
    <source>
        <dbReference type="PROSITE-ProRule" id="PRU00076"/>
    </source>
</evidence>
<dbReference type="AlphaFoldDB" id="A0A8D2PZL9"/>
<keyword evidence="25" id="KW-1185">Reference proteome</keyword>
<evidence type="ECO:0000256" key="10">
    <source>
        <dbReference type="ARBA" id="ARBA00022825"/>
    </source>
</evidence>
<evidence type="ECO:0000256" key="15">
    <source>
        <dbReference type="PIRSR" id="PIRSR001145-1"/>
    </source>
</evidence>
<dbReference type="SUPFAM" id="SSF57440">
    <property type="entry name" value="Kringle-like"/>
    <property type="match status" value="2"/>
</dbReference>
<evidence type="ECO:0000256" key="5">
    <source>
        <dbReference type="ARBA" id="ARBA00022536"/>
    </source>
</evidence>
<reference evidence="24" key="2">
    <citation type="submission" date="2025-09" db="UniProtKB">
        <authorList>
            <consortium name="Ensembl"/>
        </authorList>
    </citation>
    <scope>IDENTIFICATION</scope>
</reference>
<dbReference type="GO" id="GO:0005615">
    <property type="term" value="C:extracellular space"/>
    <property type="evidence" value="ECO:0007669"/>
    <property type="project" value="TreeGrafter"/>
</dbReference>
<feature type="disulfide bond" evidence="17">
    <location>
        <begin position="344"/>
        <end position="408"/>
    </location>
</feature>
<dbReference type="InterPro" id="IPR038178">
    <property type="entry name" value="Kringle_sf"/>
</dbReference>
<dbReference type="EC" id="3.4.21.68" evidence="14"/>
<dbReference type="InterPro" id="IPR043504">
    <property type="entry name" value="Peptidase_S1_PA_chymotrypsin"/>
</dbReference>
<dbReference type="InterPro" id="IPR018114">
    <property type="entry name" value="TRYPSIN_HIS"/>
</dbReference>
<feature type="disulfide bond" evidence="17">
    <location>
        <begin position="38"/>
        <end position="66"/>
    </location>
</feature>
<dbReference type="PROSITE" id="PS00135">
    <property type="entry name" value="TRYPSIN_SER"/>
    <property type="match status" value="1"/>
</dbReference>
<feature type="disulfide bond" description="Interchain (between A and B chains)" evidence="17">
    <location>
        <begin position="295"/>
        <end position="419"/>
    </location>
</feature>
<dbReference type="PROSITE" id="PS01186">
    <property type="entry name" value="EGF_2"/>
    <property type="match status" value="1"/>
</dbReference>
<evidence type="ECO:0000256" key="16">
    <source>
        <dbReference type="PIRSR" id="PIRSR001145-2"/>
    </source>
</evidence>
<feature type="active site" description="Charge relay system" evidence="15">
    <location>
        <position position="395"/>
    </location>
</feature>
<comment type="similarity">
    <text evidence="3">Belongs to the peptidase S1 family. Snake venom subfamily.</text>
</comment>
<dbReference type="PROSITE" id="PS01253">
    <property type="entry name" value="FN1_1"/>
    <property type="match status" value="1"/>
</dbReference>
<evidence type="ECO:0000256" key="8">
    <source>
        <dbReference type="ARBA" id="ARBA00022729"/>
    </source>
</evidence>
<dbReference type="PROSITE" id="PS00022">
    <property type="entry name" value="EGF_1"/>
    <property type="match status" value="1"/>
</dbReference>
<dbReference type="InterPro" id="IPR026280">
    <property type="entry name" value="Tissue_plasm_act"/>
</dbReference>
<evidence type="ECO:0000256" key="3">
    <source>
        <dbReference type="ARBA" id="ARBA00009228"/>
    </source>
</evidence>
<dbReference type="GO" id="GO:0014909">
    <property type="term" value="P:smooth muscle cell migration"/>
    <property type="evidence" value="ECO:0007669"/>
    <property type="project" value="TreeGrafter"/>
</dbReference>
<keyword evidence="12" id="KW-0325">Glycoprotein</keyword>
<feature type="domain" description="Peptidase S1" evidence="23">
    <location>
        <begin position="307"/>
        <end position="544"/>
    </location>
</feature>
<feature type="disulfide bond" evidence="17">
    <location>
        <begin position="465"/>
        <end position="481"/>
    </location>
</feature>
<feature type="disulfide bond" evidence="17">
    <location>
        <begin position="336"/>
        <end position="352"/>
    </location>
</feature>
<evidence type="ECO:0000256" key="9">
    <source>
        <dbReference type="ARBA" id="ARBA00022801"/>
    </source>
</evidence>
<keyword evidence="5 18" id="KW-0245">EGF-like domain</keyword>
<feature type="disulfide bond" evidence="17">
    <location>
        <begin position="144"/>
        <end position="186"/>
    </location>
</feature>
<dbReference type="InterPro" id="IPR009003">
    <property type="entry name" value="Peptidase_S1_PA"/>
</dbReference>
<dbReference type="Pfam" id="PF00008">
    <property type="entry name" value="EGF"/>
    <property type="match status" value="1"/>
</dbReference>
<dbReference type="PROSITE" id="PS50070">
    <property type="entry name" value="KRINGLE_2"/>
    <property type="match status" value="2"/>
</dbReference>
<name>A0A8D2PZL9_VARKO</name>
<evidence type="ECO:0000256" key="19">
    <source>
        <dbReference type="PROSITE-ProRule" id="PRU00121"/>
    </source>
</evidence>
<feature type="domain" description="Kringle" evidence="22">
    <location>
        <begin position="210"/>
        <end position="292"/>
    </location>
</feature>
<keyword evidence="11 17" id="KW-1015">Disulfide bond</keyword>
<evidence type="ECO:0000256" key="17">
    <source>
        <dbReference type="PIRSR" id="PIRSR001145-3"/>
    </source>
</evidence>
<dbReference type="CDD" id="cd00108">
    <property type="entry name" value="KR"/>
    <property type="match status" value="2"/>
</dbReference>
<feature type="disulfide bond" evidence="17">
    <location>
        <begin position="492"/>
        <end position="520"/>
    </location>
</feature>
<feature type="disulfide bond" evidence="17">
    <location>
        <begin position="123"/>
        <end position="204"/>
    </location>
</feature>
<feature type="disulfide bond" evidence="17">
    <location>
        <begin position="86"/>
        <end position="104"/>
    </location>
</feature>
<sequence length="545" mass="61415">MLWLAKKGRLQSREQGSSGASGDCLLQRPSCLLLPALCRELSTQQVYQQSESWLRQAEQHVEYCRCESSGAFCHRVPVQSCRRPWCFHGATCWEALYSPRLFLCLCPPGFSGKHCEFETRALCYKDAGETYRGQWSVTESGAACLNWNLNALARETYSARRPDALRLGLGHHNYCRNPDAHSKPWCYISKAGRLSWENCSIRPCSDKKHTCVSGRGVDYRGSRSHTQSGATCLNWDSEYLTQKMYGARMPDANTWGLSSHNYCRNPDNDTQPWCYVRKGGQTTWEHCDVPVCSTCGLRKHNPVQELVKLGRFSHIQAHPWQAALFNKHRGTDSFFCGGILISPCWVLSAAHCFSDGIKVVLGRTSRVEQEEMEQVFEVEKFLLHRLYEQKTYDNDIALLKLKPVSGRCAVETDFVRTVCLPTPGLRLPDWTECEVSGYGKHDTSSPFFSKSLKEIHVRLYPASLCTPEHLDDRTVTQNMLCAGDTRELDDACQGDSGGPLVCPNNDRMTLIGIVSWGVRCGIKGTPGVYTNVARYLGWIRSNMAS</sequence>
<dbReference type="InterPro" id="IPR001314">
    <property type="entry name" value="Peptidase_S1A"/>
</dbReference>
<dbReference type="InterPro" id="IPR033116">
    <property type="entry name" value="TRYPSIN_SER"/>
</dbReference>
<dbReference type="PANTHER" id="PTHR24264">
    <property type="entry name" value="TRYPSIN-RELATED"/>
    <property type="match status" value="1"/>
</dbReference>
<dbReference type="Pfam" id="PF00089">
    <property type="entry name" value="Trypsin"/>
    <property type="match status" value="1"/>
</dbReference>
<dbReference type="InterPro" id="IPR001254">
    <property type="entry name" value="Trypsin_dom"/>
</dbReference>
<dbReference type="Gene3D" id="2.10.25.10">
    <property type="entry name" value="Laminin"/>
    <property type="match status" value="1"/>
</dbReference>
<feature type="site" description="Important for single-chain activity" evidence="16">
    <location>
        <position position="453"/>
    </location>
</feature>
<keyword evidence="9 14" id="KW-0378">Hydrolase</keyword>
<dbReference type="OMA" id="WCYIFKA"/>
<feature type="disulfide bond" evidence="17">
    <location>
        <begin position="232"/>
        <end position="274"/>
    </location>
</feature>
<evidence type="ECO:0000259" key="23">
    <source>
        <dbReference type="PROSITE" id="PS50240"/>
    </source>
</evidence>
<dbReference type="Gene3D" id="2.40.20.10">
    <property type="entry name" value="Plasminogen Kringle 4"/>
    <property type="match status" value="2"/>
</dbReference>
<dbReference type="PRINTS" id="PR00722">
    <property type="entry name" value="CHYMOTRYPSIN"/>
</dbReference>
<accession>A0A8D2PZL9</accession>
<feature type="active site" description="Charge relay system" evidence="15">
    <location>
        <position position="496"/>
    </location>
</feature>